<sequence length="234" mass="25285">MDKRITFITGASRGIGKAAALELARRGHHIVAAARSKLALEKLDDEINAVGGSATLIPMDLKEKTAFEVAGQALATKFGRIDGLLGNAGVLGSLGPLQAVGPRSFEETIEVNLTANWRLIRAMHPLLQRSEAPRAVFVSSGVVPRPRAFWGPYQASKMGLEGLAYAWADENEKMPLRVNIFDPGATRTGMRAEAMPSEDPMTLPTPEDVVKQLAPLLEEGETRTGARITFERQT</sequence>
<dbReference type="PANTHER" id="PTHR44196:SF4">
    <property type="entry name" value="SHORT CHAIN DEHYDROGENASE"/>
    <property type="match status" value="1"/>
</dbReference>
<dbReference type="InterPro" id="IPR036291">
    <property type="entry name" value="NAD(P)-bd_dom_sf"/>
</dbReference>
<dbReference type="Proteomes" id="UP000265845">
    <property type="component" value="Unassembled WGS sequence"/>
</dbReference>
<dbReference type="OrthoDB" id="9790785at2"/>
<reference evidence="3 4" key="1">
    <citation type="submission" date="2018-08" db="EMBL/GenBank/DDBJ databases">
        <title>Henriciella mobilis sp. nov., isolated from seawater.</title>
        <authorList>
            <person name="Cheng H."/>
            <person name="Wu Y.-H."/>
            <person name="Xu X.-W."/>
            <person name="Guo L.-L."/>
        </authorList>
    </citation>
    <scope>NUCLEOTIDE SEQUENCE [LARGE SCALE GENOMIC DNA]</scope>
    <source>
        <strain evidence="3 4">CCUG67844</strain>
    </source>
</reference>
<comment type="similarity">
    <text evidence="1">Belongs to the short-chain dehydrogenases/reductases (SDR) family.</text>
</comment>
<evidence type="ECO:0000256" key="1">
    <source>
        <dbReference type="ARBA" id="ARBA00006484"/>
    </source>
</evidence>
<dbReference type="AlphaFoldDB" id="A0A399RDU4"/>
<dbReference type="RefSeq" id="WP_119454108.1">
    <property type="nucleotide sequence ID" value="NZ_QWGA01000007.1"/>
</dbReference>
<dbReference type="PANTHER" id="PTHR44196">
    <property type="entry name" value="DEHYDROGENASE/REDUCTASE SDR FAMILY MEMBER 7B"/>
    <property type="match status" value="1"/>
</dbReference>
<evidence type="ECO:0000313" key="3">
    <source>
        <dbReference type="EMBL" id="RIJ28684.1"/>
    </source>
</evidence>
<dbReference type="GO" id="GO:0016020">
    <property type="term" value="C:membrane"/>
    <property type="evidence" value="ECO:0007669"/>
    <property type="project" value="TreeGrafter"/>
</dbReference>
<comment type="caution">
    <text evidence="3">The sequence shown here is derived from an EMBL/GenBank/DDBJ whole genome shotgun (WGS) entry which is preliminary data.</text>
</comment>
<proteinExistence type="inferred from homology"/>
<gene>
    <name evidence="3" type="ORF">D1222_09880</name>
</gene>
<protein>
    <submittedName>
        <fullName evidence="3">SDR family NAD(P)-dependent oxidoreductase</fullName>
    </submittedName>
</protein>
<dbReference type="EMBL" id="QWGA01000007">
    <property type="protein sequence ID" value="RIJ28684.1"/>
    <property type="molecule type" value="Genomic_DNA"/>
</dbReference>
<dbReference type="Gene3D" id="3.40.50.720">
    <property type="entry name" value="NAD(P)-binding Rossmann-like Domain"/>
    <property type="match status" value="1"/>
</dbReference>
<dbReference type="PRINTS" id="PR00081">
    <property type="entry name" value="GDHRDH"/>
</dbReference>
<dbReference type="Pfam" id="PF00106">
    <property type="entry name" value="adh_short"/>
    <property type="match status" value="1"/>
</dbReference>
<keyword evidence="4" id="KW-1185">Reference proteome</keyword>
<name>A0A399RDU4_9PROT</name>
<evidence type="ECO:0000313" key="4">
    <source>
        <dbReference type="Proteomes" id="UP000265845"/>
    </source>
</evidence>
<keyword evidence="2" id="KW-0560">Oxidoreductase</keyword>
<dbReference type="GO" id="GO:0016491">
    <property type="term" value="F:oxidoreductase activity"/>
    <property type="evidence" value="ECO:0007669"/>
    <property type="project" value="UniProtKB-KW"/>
</dbReference>
<dbReference type="SUPFAM" id="SSF51735">
    <property type="entry name" value="NAD(P)-binding Rossmann-fold domains"/>
    <property type="match status" value="1"/>
</dbReference>
<accession>A0A399RDU4</accession>
<dbReference type="InterPro" id="IPR002347">
    <property type="entry name" value="SDR_fam"/>
</dbReference>
<evidence type="ECO:0000256" key="2">
    <source>
        <dbReference type="ARBA" id="ARBA00023002"/>
    </source>
</evidence>
<organism evidence="3 4">
    <name type="scientific">Henriciella algicola</name>
    <dbReference type="NCBI Taxonomy" id="1608422"/>
    <lineage>
        <taxon>Bacteria</taxon>
        <taxon>Pseudomonadati</taxon>
        <taxon>Pseudomonadota</taxon>
        <taxon>Alphaproteobacteria</taxon>
        <taxon>Hyphomonadales</taxon>
        <taxon>Hyphomonadaceae</taxon>
        <taxon>Henriciella</taxon>
    </lineage>
</organism>